<evidence type="ECO:0000313" key="2">
    <source>
        <dbReference type="Proteomes" id="UP000199494"/>
    </source>
</evidence>
<reference evidence="1 2" key="1">
    <citation type="submission" date="2016-10" db="EMBL/GenBank/DDBJ databases">
        <authorList>
            <person name="de Groot N.N."/>
        </authorList>
    </citation>
    <scope>NUCLEOTIDE SEQUENCE [LARGE SCALE GENOMIC DNA]</scope>
    <source>
        <strain evidence="1 2">CGMCC 4.5506</strain>
    </source>
</reference>
<dbReference type="EMBL" id="FMZE01000001">
    <property type="protein sequence ID" value="SDC20942.1"/>
    <property type="molecule type" value="Genomic_DNA"/>
</dbReference>
<keyword evidence="2" id="KW-1185">Reference proteome</keyword>
<organism evidence="1 2">
    <name type="scientific">Prauserella marina</name>
    <dbReference type="NCBI Taxonomy" id="530584"/>
    <lineage>
        <taxon>Bacteria</taxon>
        <taxon>Bacillati</taxon>
        <taxon>Actinomycetota</taxon>
        <taxon>Actinomycetes</taxon>
        <taxon>Pseudonocardiales</taxon>
        <taxon>Pseudonocardiaceae</taxon>
        <taxon>Prauserella</taxon>
    </lineage>
</organism>
<dbReference type="AlphaFoldDB" id="A0A1G6JQB1"/>
<gene>
    <name evidence="1" type="ORF">SAMN05421630_101821</name>
</gene>
<evidence type="ECO:0000313" key="1">
    <source>
        <dbReference type="EMBL" id="SDC20942.1"/>
    </source>
</evidence>
<proteinExistence type="predicted"/>
<accession>A0A1G6JQB1</accession>
<sequence length="52" mass="5403">MTTGVPRRLASPPPRMGEIRARASEIRVGAGTAGCSVRTRPVTGPFAAEPVN</sequence>
<dbReference type="Proteomes" id="UP000199494">
    <property type="component" value="Unassembled WGS sequence"/>
</dbReference>
<protein>
    <submittedName>
        <fullName evidence="1">Uncharacterized protein</fullName>
    </submittedName>
</protein>
<dbReference type="STRING" id="530584.SAMN05421630_101821"/>
<name>A0A1G6JQB1_9PSEU</name>